<evidence type="ECO:0000313" key="13">
    <source>
        <dbReference type="Proteomes" id="UP000002218"/>
    </source>
</evidence>
<dbReference type="SMART" id="SM00382">
    <property type="entry name" value="AAA"/>
    <property type="match status" value="1"/>
</dbReference>
<reference evidence="12 13" key="2">
    <citation type="journal article" date="2010" name="Stand. Genomic Sci.">
        <title>Complete genome sequence of Nakamurella multipartita type strain (Y-104).</title>
        <authorList>
            <person name="Tice H."/>
            <person name="Mayilraj S."/>
            <person name="Sims D."/>
            <person name="Lapidus A."/>
            <person name="Nolan M."/>
            <person name="Lucas S."/>
            <person name="Glavina Del Rio T."/>
            <person name="Copeland A."/>
            <person name="Cheng J.F."/>
            <person name="Meincke L."/>
            <person name="Bruce D."/>
            <person name="Goodwin L."/>
            <person name="Pitluck S."/>
            <person name="Ivanova N."/>
            <person name="Mavromatis K."/>
            <person name="Ovchinnikova G."/>
            <person name="Pati A."/>
            <person name="Chen A."/>
            <person name="Palaniappan K."/>
            <person name="Land M."/>
            <person name="Hauser L."/>
            <person name="Chang Y.J."/>
            <person name="Jeffries C.D."/>
            <person name="Detter J.C."/>
            <person name="Brettin T."/>
            <person name="Rohde M."/>
            <person name="Goker M."/>
            <person name="Bristow J."/>
            <person name="Eisen J.A."/>
            <person name="Markowitz V."/>
            <person name="Hugenholtz P."/>
            <person name="Kyrpides N.C."/>
            <person name="Klenk H.P."/>
            <person name="Chen F."/>
        </authorList>
    </citation>
    <scope>NUCLEOTIDE SEQUENCE [LARGE SCALE GENOMIC DNA]</scope>
    <source>
        <strain evidence="13">ATCC 700099 / DSM 44233 / CIP 104796 / JCM 9543 / NBRC 105858 / Y-104</strain>
    </source>
</reference>
<keyword evidence="6" id="KW-0547">Nucleotide-binding</keyword>
<evidence type="ECO:0000256" key="7">
    <source>
        <dbReference type="ARBA" id="ARBA00022840"/>
    </source>
</evidence>
<comment type="subcellular location">
    <subcellularLocation>
        <location evidence="1">Cell membrane</location>
        <topology evidence="1">Multi-pass membrane protein</topology>
    </subcellularLocation>
</comment>
<dbReference type="PANTHER" id="PTHR43335">
    <property type="entry name" value="ABC TRANSPORTER, ATP-BINDING PROTEIN"/>
    <property type="match status" value="1"/>
</dbReference>
<dbReference type="HOGENOM" id="CLU_000604_1_2_11"/>
<dbReference type="Gene3D" id="3.40.50.300">
    <property type="entry name" value="P-loop containing nucleotide triphosphate hydrolases"/>
    <property type="match status" value="1"/>
</dbReference>
<dbReference type="Pfam" id="PF00005">
    <property type="entry name" value="ABC_tran"/>
    <property type="match status" value="1"/>
</dbReference>
<evidence type="ECO:0000256" key="5">
    <source>
        <dbReference type="ARBA" id="ARBA00022692"/>
    </source>
</evidence>
<dbReference type="RefSeq" id="WP_015747285.1">
    <property type="nucleotide sequence ID" value="NC_013235.1"/>
</dbReference>
<gene>
    <name evidence="12" type="ordered locus">Namu_2001</name>
</gene>
<dbReference type="OrthoDB" id="9804819at2"/>
<dbReference type="InterPro" id="IPR003593">
    <property type="entry name" value="AAA+_ATPase"/>
</dbReference>
<keyword evidence="3" id="KW-0813">Transport</keyword>
<dbReference type="AlphaFoldDB" id="C8XI17"/>
<feature type="transmembrane region" description="Helical" evidence="10">
    <location>
        <begin position="54"/>
        <end position="75"/>
    </location>
</feature>
<keyword evidence="5 10" id="KW-0812">Transmembrane</keyword>
<keyword evidence="9 10" id="KW-0472">Membrane</keyword>
<proteinExistence type="inferred from homology"/>
<sequence length="418" mass="43387">MSGRVLGAELGEVNLPSGPALLVLGPVLLAVLGLVIYSLVDLVRAPQVKYLPKLAWGLIIVIGSAPLGAIAYLLFGRGHAATPERPGPPAPVPAPVPGPTSALARVAVEPALRDPILIETAALTKDYGGTGLFDVGLAIPRGCVYGLVGPNGSGKTTLLSILAGTRHADRGTVRIALPRTAIAVCPDVPEFDGWLTATEAVNLARTMIGMPPHGDDLAAALHTAGLADVADRPVGGFSRGMTQRLGLACALVGDPQLLILDEPTSALDPAGRADMLDLIASMRGRRTVVLSTHILADVQRVADEVGVLRAGRLLYQGPTRTLIDTHLQPRWQIRIAGDTTALRAELGRQPWVTAVQPVGPDALRVEAVSIEAGERGIPVALAAGRERLISCEPVAADLEAAFLALTTTAKEVISGVHS</sequence>
<dbReference type="SUPFAM" id="SSF52540">
    <property type="entry name" value="P-loop containing nucleoside triphosphate hydrolases"/>
    <property type="match status" value="1"/>
</dbReference>
<dbReference type="STRING" id="479431.Namu_2001"/>
<evidence type="ECO:0000313" key="12">
    <source>
        <dbReference type="EMBL" id="ACV78386.1"/>
    </source>
</evidence>
<evidence type="ECO:0000256" key="2">
    <source>
        <dbReference type="ARBA" id="ARBA00005417"/>
    </source>
</evidence>
<keyword evidence="13" id="KW-1185">Reference proteome</keyword>
<accession>C8XI17</accession>
<dbReference type="EMBL" id="CP001737">
    <property type="protein sequence ID" value="ACV78386.1"/>
    <property type="molecule type" value="Genomic_DNA"/>
</dbReference>
<evidence type="ECO:0000256" key="9">
    <source>
        <dbReference type="ARBA" id="ARBA00023136"/>
    </source>
</evidence>
<dbReference type="GO" id="GO:0005524">
    <property type="term" value="F:ATP binding"/>
    <property type="evidence" value="ECO:0007669"/>
    <property type="project" value="UniProtKB-KW"/>
</dbReference>
<dbReference type="KEGG" id="nml:Namu_2001"/>
<feature type="domain" description="ABC transporter" evidence="11">
    <location>
        <begin position="112"/>
        <end position="335"/>
    </location>
</feature>
<reference evidence="13" key="1">
    <citation type="submission" date="2009-09" db="EMBL/GenBank/DDBJ databases">
        <title>The complete genome of Nakamurella multipartita DSM 44233.</title>
        <authorList>
            <consortium name="US DOE Joint Genome Institute (JGI-PGF)"/>
            <person name="Lucas S."/>
            <person name="Copeland A."/>
            <person name="Lapidus A."/>
            <person name="Glavina del Rio T."/>
            <person name="Dalin E."/>
            <person name="Tice H."/>
            <person name="Bruce D."/>
            <person name="Goodwin L."/>
            <person name="Pitluck S."/>
            <person name="Kyrpides N."/>
            <person name="Mavromatis K."/>
            <person name="Ivanova N."/>
            <person name="Ovchinnikova G."/>
            <person name="Sims D."/>
            <person name="Meincke L."/>
            <person name="Brettin T."/>
            <person name="Detter J.C."/>
            <person name="Han C."/>
            <person name="Larimer F."/>
            <person name="Land M."/>
            <person name="Hauser L."/>
            <person name="Markowitz V."/>
            <person name="Cheng J.-F."/>
            <person name="Hugenholtz P."/>
            <person name="Woyke T."/>
            <person name="Wu D."/>
            <person name="Klenk H.-P."/>
            <person name="Eisen J.A."/>
        </authorList>
    </citation>
    <scope>NUCLEOTIDE SEQUENCE [LARGE SCALE GENOMIC DNA]</scope>
    <source>
        <strain evidence="13">ATCC 700099 / DSM 44233 / CIP 104796 / JCM 9543 / NBRC 105858 / Y-104</strain>
    </source>
</reference>
<keyword evidence="7" id="KW-0067">ATP-binding</keyword>
<evidence type="ECO:0000256" key="3">
    <source>
        <dbReference type="ARBA" id="ARBA00022448"/>
    </source>
</evidence>
<dbReference type="GO" id="GO:0016887">
    <property type="term" value="F:ATP hydrolysis activity"/>
    <property type="evidence" value="ECO:0007669"/>
    <property type="project" value="InterPro"/>
</dbReference>
<dbReference type="InterPro" id="IPR027379">
    <property type="entry name" value="CLS_N"/>
</dbReference>
<dbReference type="Proteomes" id="UP000002218">
    <property type="component" value="Chromosome"/>
</dbReference>
<dbReference type="InterPro" id="IPR003439">
    <property type="entry name" value="ABC_transporter-like_ATP-bd"/>
</dbReference>
<evidence type="ECO:0000256" key="10">
    <source>
        <dbReference type="SAM" id="Phobius"/>
    </source>
</evidence>
<dbReference type="PROSITE" id="PS50893">
    <property type="entry name" value="ABC_TRANSPORTER_2"/>
    <property type="match status" value="1"/>
</dbReference>
<dbReference type="InterPro" id="IPR027417">
    <property type="entry name" value="P-loop_NTPase"/>
</dbReference>
<dbReference type="Pfam" id="PF13396">
    <property type="entry name" value="PLDc_N"/>
    <property type="match status" value="1"/>
</dbReference>
<keyword evidence="4" id="KW-1003">Cell membrane</keyword>
<comment type="similarity">
    <text evidence="2">Belongs to the ABC transporter superfamily.</text>
</comment>
<evidence type="ECO:0000256" key="1">
    <source>
        <dbReference type="ARBA" id="ARBA00004651"/>
    </source>
</evidence>
<evidence type="ECO:0000256" key="8">
    <source>
        <dbReference type="ARBA" id="ARBA00022989"/>
    </source>
</evidence>
<name>C8XI17_NAKMY</name>
<protein>
    <submittedName>
        <fullName evidence="12">ABC transporter related</fullName>
    </submittedName>
</protein>
<dbReference type="GO" id="GO:0005886">
    <property type="term" value="C:plasma membrane"/>
    <property type="evidence" value="ECO:0007669"/>
    <property type="project" value="UniProtKB-SubCell"/>
</dbReference>
<organism evidence="12 13">
    <name type="scientific">Nakamurella multipartita (strain ATCC 700099 / DSM 44233 / CIP 104796 / JCM 9543 / NBRC 105858 / Y-104)</name>
    <name type="common">Microsphaera multipartita</name>
    <dbReference type="NCBI Taxonomy" id="479431"/>
    <lineage>
        <taxon>Bacteria</taxon>
        <taxon>Bacillati</taxon>
        <taxon>Actinomycetota</taxon>
        <taxon>Actinomycetes</taxon>
        <taxon>Nakamurellales</taxon>
        <taxon>Nakamurellaceae</taxon>
        <taxon>Nakamurella</taxon>
    </lineage>
</organism>
<dbReference type="InParanoid" id="C8XI17"/>
<evidence type="ECO:0000256" key="6">
    <source>
        <dbReference type="ARBA" id="ARBA00022741"/>
    </source>
</evidence>
<evidence type="ECO:0000256" key="4">
    <source>
        <dbReference type="ARBA" id="ARBA00022475"/>
    </source>
</evidence>
<feature type="transmembrane region" description="Helical" evidence="10">
    <location>
        <begin position="20"/>
        <end position="42"/>
    </location>
</feature>
<evidence type="ECO:0000259" key="11">
    <source>
        <dbReference type="PROSITE" id="PS50893"/>
    </source>
</evidence>
<keyword evidence="8 10" id="KW-1133">Transmembrane helix</keyword>
<dbReference type="eggNOG" id="COG1131">
    <property type="taxonomic scope" value="Bacteria"/>
</dbReference>